<evidence type="ECO:0000256" key="2">
    <source>
        <dbReference type="SAM" id="Phobius"/>
    </source>
</evidence>
<dbReference type="EMBL" id="LGRX02005030">
    <property type="protein sequence ID" value="KAK3279291.1"/>
    <property type="molecule type" value="Genomic_DNA"/>
</dbReference>
<evidence type="ECO:0000313" key="4">
    <source>
        <dbReference type="Proteomes" id="UP001190700"/>
    </source>
</evidence>
<name>A0AAE0GKX9_9CHLO</name>
<evidence type="ECO:0000313" key="3">
    <source>
        <dbReference type="EMBL" id="KAK3279291.1"/>
    </source>
</evidence>
<keyword evidence="2" id="KW-0472">Membrane</keyword>
<reference evidence="3 4" key="1">
    <citation type="journal article" date="2015" name="Genome Biol. Evol.">
        <title>Comparative Genomics of a Bacterivorous Green Alga Reveals Evolutionary Causalities and Consequences of Phago-Mixotrophic Mode of Nutrition.</title>
        <authorList>
            <person name="Burns J.A."/>
            <person name="Paasch A."/>
            <person name="Narechania A."/>
            <person name="Kim E."/>
        </authorList>
    </citation>
    <scope>NUCLEOTIDE SEQUENCE [LARGE SCALE GENOMIC DNA]</scope>
    <source>
        <strain evidence="3 4">PLY_AMNH</strain>
    </source>
</reference>
<evidence type="ECO:0000256" key="1">
    <source>
        <dbReference type="SAM" id="MobiDB-lite"/>
    </source>
</evidence>
<keyword evidence="4" id="KW-1185">Reference proteome</keyword>
<sequence length="699" mass="77496">MKRVFNIGVFLYILFIIVLFHGYLFTESPIVSVSLKFDGSNYDTVVAEDRNYESVDWVNEHVYCVATDYIYEEGKNEYINNKCIDYLLLEEFTQVTPSSALVTTYYRQFNYVRTGCRLYNVSDNHLEDCTTTQVGEDYGYYPRDAEAVEIIFSSAYSTTWGETVQGVKTRVRGAGCDLIASGSAEEDVECVELEFDAGEAVKISVDTLCQLAGVSLDEENVDSGGVGATFNQSWPIYRMTGAEFSLELTFSNFYPYVPFDFTESLEILVTLASAGSWKTTGDEVIYTAAVAYNSTGEAATATIDPWEGDDTFSIREPYGIVLSFTAGGTVGTPNFWSFMYAVVGSIVLFAVATSMVDITAGMVIQGFRTSKFEDDTELRIKKTLRVFLEKHVEAEEEGAEEDEDAVASCLTRVCCIDVEAERELGRKAAESAENNNVKDMTHDPKFPEFLDRLVIENDEYHGKRLYACGTPNAAAVSATFTWYRGSPKTRSYVKIEGVCTPDYFATAADKGHLIKVEVCLLNDLGQTGEKETAKTQLLNTQFHVADLVADLVEVQKGHWTVSIVGENSSEPADLTVTTKMIHIKTHSAREQTMSRFQRGAGKALAALENLIPGDSDSDSSGAEDGNGTREEYKFPLKNNPLISMSTDSEITFSLSMKGSQMTGTFTMFTAEERDVFYLLVHEFLGLSDKPEKVASDYVQ</sequence>
<keyword evidence="2" id="KW-1133">Transmembrane helix</keyword>
<feature type="region of interest" description="Disordered" evidence="1">
    <location>
        <begin position="611"/>
        <end position="633"/>
    </location>
</feature>
<gene>
    <name evidence="3" type="ORF">CYMTET_12813</name>
</gene>
<feature type="transmembrane region" description="Helical" evidence="2">
    <location>
        <begin position="7"/>
        <end position="25"/>
    </location>
</feature>
<keyword evidence="2" id="KW-0812">Transmembrane</keyword>
<dbReference type="AlphaFoldDB" id="A0AAE0GKX9"/>
<proteinExistence type="predicted"/>
<dbReference type="Proteomes" id="UP001190700">
    <property type="component" value="Unassembled WGS sequence"/>
</dbReference>
<organism evidence="3 4">
    <name type="scientific">Cymbomonas tetramitiformis</name>
    <dbReference type="NCBI Taxonomy" id="36881"/>
    <lineage>
        <taxon>Eukaryota</taxon>
        <taxon>Viridiplantae</taxon>
        <taxon>Chlorophyta</taxon>
        <taxon>Pyramimonadophyceae</taxon>
        <taxon>Pyramimonadales</taxon>
        <taxon>Pyramimonadaceae</taxon>
        <taxon>Cymbomonas</taxon>
    </lineage>
</organism>
<protein>
    <submittedName>
        <fullName evidence="3">Uncharacterized protein</fullName>
    </submittedName>
</protein>
<accession>A0AAE0GKX9</accession>
<comment type="caution">
    <text evidence="3">The sequence shown here is derived from an EMBL/GenBank/DDBJ whole genome shotgun (WGS) entry which is preliminary data.</text>
</comment>
<dbReference type="Gene3D" id="2.60.40.2700">
    <property type="match status" value="1"/>
</dbReference>